<comment type="caution">
    <text evidence="1">The sequence shown here is derived from an EMBL/GenBank/DDBJ whole genome shotgun (WGS) entry which is preliminary data.</text>
</comment>
<gene>
    <name evidence="1" type="ORF">ET418_04890</name>
</gene>
<reference evidence="1 2" key="1">
    <citation type="submission" date="2019-04" db="EMBL/GenBank/DDBJ databases">
        <title>Geobacter ruber sp. nov., ferric-reducing bacteria isolated from paddy soil.</title>
        <authorList>
            <person name="Xu Z."/>
            <person name="Masuda Y."/>
            <person name="Itoh H."/>
            <person name="Senoo K."/>
        </authorList>
    </citation>
    <scope>NUCLEOTIDE SEQUENCE [LARGE SCALE GENOMIC DNA]</scope>
    <source>
        <strain evidence="1 2">Red88</strain>
    </source>
</reference>
<protein>
    <submittedName>
        <fullName evidence="1">Uncharacterized protein</fullName>
    </submittedName>
</protein>
<dbReference type="RefSeq" id="WP_149306448.1">
    <property type="nucleotide sequence ID" value="NZ_SRSD01000002.1"/>
</dbReference>
<evidence type="ECO:0000313" key="1">
    <source>
        <dbReference type="EMBL" id="KAA0894291.1"/>
    </source>
</evidence>
<evidence type="ECO:0000313" key="2">
    <source>
        <dbReference type="Proteomes" id="UP000324298"/>
    </source>
</evidence>
<dbReference type="OrthoDB" id="5398525at2"/>
<proteinExistence type="predicted"/>
<accession>A0A5A9XRP1</accession>
<dbReference type="AlphaFoldDB" id="A0A5A9XRP1"/>
<dbReference type="Proteomes" id="UP000324298">
    <property type="component" value="Unassembled WGS sequence"/>
</dbReference>
<dbReference type="EMBL" id="SRSD01000002">
    <property type="protein sequence ID" value="KAA0894291.1"/>
    <property type="molecule type" value="Genomic_DNA"/>
</dbReference>
<keyword evidence="2" id="KW-1185">Reference proteome</keyword>
<organism evidence="1 2">
    <name type="scientific">Oryzomonas rubra</name>
    <dbReference type="NCBI Taxonomy" id="2509454"/>
    <lineage>
        <taxon>Bacteria</taxon>
        <taxon>Pseudomonadati</taxon>
        <taxon>Thermodesulfobacteriota</taxon>
        <taxon>Desulfuromonadia</taxon>
        <taxon>Geobacterales</taxon>
        <taxon>Geobacteraceae</taxon>
        <taxon>Oryzomonas</taxon>
    </lineage>
</organism>
<sequence length="68" mass="7498">MTSKRTNLSAAPKGRCDIKIWSGDCERSGYPAEGEKYLCVSCGTIVGLDHEVTHDIFPYVSGDYDKLI</sequence>
<name>A0A5A9XRP1_9BACT</name>